<feature type="repeat" description="ANK" evidence="3">
    <location>
        <begin position="1084"/>
        <end position="1116"/>
    </location>
</feature>
<gene>
    <name evidence="6" type="ORF">CRHIZ90672A_00014025</name>
</gene>
<dbReference type="Pfam" id="PF14420">
    <property type="entry name" value="Clr5"/>
    <property type="match status" value="1"/>
</dbReference>
<evidence type="ECO:0000256" key="1">
    <source>
        <dbReference type="ARBA" id="ARBA00022737"/>
    </source>
</evidence>
<evidence type="ECO:0000256" key="3">
    <source>
        <dbReference type="PROSITE-ProRule" id="PRU00023"/>
    </source>
</evidence>
<evidence type="ECO:0000256" key="4">
    <source>
        <dbReference type="SAM" id="MobiDB-lite"/>
    </source>
</evidence>
<dbReference type="InterPro" id="IPR002110">
    <property type="entry name" value="Ankyrin_rpt"/>
</dbReference>
<dbReference type="Proteomes" id="UP000696573">
    <property type="component" value="Unassembled WGS sequence"/>
</dbReference>
<feature type="compositionally biased region" description="Polar residues" evidence="4">
    <location>
        <begin position="183"/>
        <end position="196"/>
    </location>
</feature>
<reference evidence="6" key="1">
    <citation type="submission" date="2021-10" db="EMBL/GenBank/DDBJ databases">
        <authorList>
            <person name="Piombo E."/>
        </authorList>
    </citation>
    <scope>NUCLEOTIDE SEQUENCE</scope>
</reference>
<feature type="repeat" description="ANK" evidence="3">
    <location>
        <begin position="1049"/>
        <end position="1081"/>
    </location>
</feature>
<dbReference type="SMART" id="SM00248">
    <property type="entry name" value="ANK"/>
    <property type="match status" value="10"/>
</dbReference>
<keyword evidence="7" id="KW-1185">Reference proteome</keyword>
<dbReference type="OrthoDB" id="539213at2759"/>
<protein>
    <recommendedName>
        <fullName evidence="5">Clr5 domain-containing protein</fullName>
    </recommendedName>
</protein>
<feature type="domain" description="Clr5" evidence="5">
    <location>
        <begin position="11"/>
        <end position="62"/>
    </location>
</feature>
<evidence type="ECO:0000313" key="6">
    <source>
        <dbReference type="EMBL" id="CAH0026258.1"/>
    </source>
</evidence>
<proteinExistence type="predicted"/>
<dbReference type="InterPro" id="IPR036770">
    <property type="entry name" value="Ankyrin_rpt-contain_sf"/>
</dbReference>
<organism evidence="6 7">
    <name type="scientific">Clonostachys rhizophaga</name>
    <dbReference type="NCBI Taxonomy" id="160324"/>
    <lineage>
        <taxon>Eukaryota</taxon>
        <taxon>Fungi</taxon>
        <taxon>Dikarya</taxon>
        <taxon>Ascomycota</taxon>
        <taxon>Pezizomycotina</taxon>
        <taxon>Sordariomycetes</taxon>
        <taxon>Hypocreomycetidae</taxon>
        <taxon>Hypocreales</taxon>
        <taxon>Bionectriaceae</taxon>
        <taxon>Clonostachys</taxon>
    </lineage>
</organism>
<dbReference type="PANTHER" id="PTHR24123">
    <property type="entry name" value="ANKYRIN REPEAT-CONTAINING"/>
    <property type="match status" value="1"/>
</dbReference>
<accession>A0A9N9YJL3</accession>
<comment type="caution">
    <text evidence="6">The sequence shown here is derived from an EMBL/GenBank/DDBJ whole genome shotgun (WGS) entry which is preliminary data.</text>
</comment>
<dbReference type="PROSITE" id="PS50297">
    <property type="entry name" value="ANK_REP_REGION"/>
    <property type="match status" value="3"/>
</dbReference>
<dbReference type="EMBL" id="CABFNQ020000718">
    <property type="protein sequence ID" value="CAH0026258.1"/>
    <property type="molecule type" value="Genomic_DNA"/>
</dbReference>
<feature type="region of interest" description="Disordered" evidence="4">
    <location>
        <begin position="144"/>
        <end position="207"/>
    </location>
</feature>
<dbReference type="Gene3D" id="1.25.40.20">
    <property type="entry name" value="Ankyrin repeat-containing domain"/>
    <property type="match status" value="3"/>
</dbReference>
<keyword evidence="2 3" id="KW-0040">ANK repeat</keyword>
<dbReference type="SUPFAM" id="SSF48403">
    <property type="entry name" value="Ankyrin repeat"/>
    <property type="match status" value="2"/>
</dbReference>
<evidence type="ECO:0000256" key="2">
    <source>
        <dbReference type="ARBA" id="ARBA00023043"/>
    </source>
</evidence>
<dbReference type="InterPro" id="IPR025676">
    <property type="entry name" value="Clr5_dom"/>
</dbReference>
<feature type="repeat" description="ANK" evidence="3">
    <location>
        <begin position="1014"/>
        <end position="1046"/>
    </location>
</feature>
<keyword evidence="1" id="KW-0677">Repeat</keyword>
<evidence type="ECO:0000313" key="7">
    <source>
        <dbReference type="Proteomes" id="UP000696573"/>
    </source>
</evidence>
<dbReference type="AlphaFoldDB" id="A0A9N9YJL3"/>
<sequence>MPPERTPMISKEVWKTHEHAIDDMYIDQGLSLRELASRMRYEHGFDARKHNKAKNVKIEEWKATGAVLRRLDEENTKYRVKFLGQLLDPARIAKSRKRAQGTNSRAIDSSSEAVLFGSNRLTVEIWCDGKWKTFGRDSYVVDPRAPSRPGNHTNVNAEEPIFKNPSDRSNNPAGDLSREPLPVQTTISSSDMATSRSKGHPVLLDGQLPPTDLPLAGYAGTLDETTAPLLGDIDLSQLREEPNSVHTLANPAINENLSHLQLLERDLLNSLMRSVDQQLSVNPAPGTGFVDSDDLWESLSSLLPDKSAWTSDKILVGSNDENDVAVSPLYNVLFFSIVNGFAGLEGLPAGSLIRTLKSEPSIRERLFLYIHSQSPAFARSLIDNLFRAAVEALDEDAVMTIFHLADNLPGTLQYGIDQASIACKAFDEDRIYTPIMFAAKFRHVGIVRVLLDRGVSLEKSFGDLRDEGEECGVLDIALRQNENFETLNTALIELFVQNGAHVRSKHVLAAARWGEAELTSRLLYLAEHSEHHALFGYEDGRINDPPPSGSGIFFDVVKFKNHVASEIIARIFDICGASACQKCPKGAQSMLEDIIFHATVRGNHGLVHFLLDHVPKDFSALSAAVRNGDRSMIDLMFRGSSVNEPARQLNESLDRFRPDDDGVIPTTPLAEAIRSRDKKLVLELENLGALRSLKDRLHFVAAIYAAAEAGDGHYLQKLLEVQTEKRGNNLTSSLVVAIKKNHTKLAVTLINAGSEVDPNSDTNNPLLEALKRQNRVIVNKMLEVATPPFSFSSRAPILEAAVRWGDTSMIKDLVRMGCCVGGEPLALAVELGSMHLVQLLLEYGTPLGDMALLSACKKDDERMIRLLLDHGASPGDGSALLWSKDNNLRAFNILLKSFVESYSRHDEYLGGIALISAIETDAHGLIESILQGNLEAAKTFTTHRDMDRTALGVAISHKNGSDFGAVDILLGHGIGVNSIVQRPSRRVDADFLGTETCSYGLSHLENVYPKILPTLSTALLVAIGTKNEGMVRFLLERGADINQPARRGVRYTPLQYACVVGRFKIVALLIEHGADIEAAPAENGGGTALQIAAISGSIKIAQFLLARGAVPNEPPAPMNGRTALEGAAEHGRLDMIELLFQTAWGAFPRELIVRASLLANNRGYAGCASYLSSLPFNSSLLRGEPENVRSADGTSRIQ</sequence>
<name>A0A9N9YJL3_9HYPO</name>
<evidence type="ECO:0000259" key="5">
    <source>
        <dbReference type="Pfam" id="PF14420"/>
    </source>
</evidence>
<dbReference type="PROSITE" id="PS50088">
    <property type="entry name" value="ANK_REPEAT"/>
    <property type="match status" value="3"/>
</dbReference>
<dbReference type="InterPro" id="IPR051165">
    <property type="entry name" value="Multifunctional_ANK_Repeat"/>
</dbReference>
<dbReference type="Pfam" id="PF12796">
    <property type="entry name" value="Ank_2"/>
    <property type="match status" value="2"/>
</dbReference>
<dbReference type="PANTHER" id="PTHR24123:SF33">
    <property type="entry name" value="PROTEIN HOS4"/>
    <property type="match status" value="1"/>
</dbReference>